<comment type="catalytic activity">
    <reaction evidence="5">
        <text>isopentenyl diphosphate + 2 oxidized [2Fe-2S]-[ferredoxin] + H2O = (2E)-4-hydroxy-3-methylbut-2-enyl diphosphate + 2 reduced [2Fe-2S]-[ferredoxin] + 2 H(+)</text>
        <dbReference type="Rhea" id="RHEA:24488"/>
        <dbReference type="Rhea" id="RHEA-COMP:10000"/>
        <dbReference type="Rhea" id="RHEA-COMP:10001"/>
        <dbReference type="ChEBI" id="CHEBI:15377"/>
        <dbReference type="ChEBI" id="CHEBI:15378"/>
        <dbReference type="ChEBI" id="CHEBI:33737"/>
        <dbReference type="ChEBI" id="CHEBI:33738"/>
        <dbReference type="ChEBI" id="CHEBI:128753"/>
        <dbReference type="ChEBI" id="CHEBI:128769"/>
        <dbReference type="EC" id="1.17.7.4"/>
    </reaction>
</comment>
<evidence type="ECO:0000256" key="3">
    <source>
        <dbReference type="ARBA" id="ARBA00023004"/>
    </source>
</evidence>
<dbReference type="GO" id="GO:0051745">
    <property type="term" value="F:4-hydroxy-3-methylbut-2-enyl diphosphate reductase activity"/>
    <property type="evidence" value="ECO:0007669"/>
    <property type="project" value="UniProtKB-EC"/>
</dbReference>
<feature type="binding site" evidence="5">
    <location>
        <position position="220"/>
    </location>
    <ligand>
        <name>isopentenyl diphosphate</name>
        <dbReference type="ChEBI" id="CHEBI:128769"/>
    </ligand>
</feature>
<keyword evidence="7" id="KW-0687">Ribonucleoprotein</keyword>
<feature type="binding site" evidence="5">
    <location>
        <position position="127"/>
    </location>
    <ligand>
        <name>dimethylallyl diphosphate</name>
        <dbReference type="ChEBI" id="CHEBI:57623"/>
    </ligand>
</feature>
<dbReference type="Proteomes" id="UP001623592">
    <property type="component" value="Unassembled WGS sequence"/>
</dbReference>
<keyword evidence="5" id="KW-0414">Isoprene biosynthesis</keyword>
<organism evidence="7 8">
    <name type="scientific">Clostridium neuense</name>
    <dbReference type="NCBI Taxonomy" id="1728934"/>
    <lineage>
        <taxon>Bacteria</taxon>
        <taxon>Bacillati</taxon>
        <taxon>Bacillota</taxon>
        <taxon>Clostridia</taxon>
        <taxon>Eubacteriales</taxon>
        <taxon>Clostridiaceae</taxon>
        <taxon>Clostridium</taxon>
    </lineage>
</organism>
<dbReference type="Gene3D" id="3.40.1010.20">
    <property type="entry name" value="4-hydroxy-3-methylbut-2-enyl diphosphate reductase, catalytic domain"/>
    <property type="match status" value="2"/>
</dbReference>
<dbReference type="Gene3D" id="2.40.50.140">
    <property type="entry name" value="Nucleic acid-binding proteins"/>
    <property type="match status" value="3"/>
</dbReference>
<keyword evidence="1 5" id="KW-0004">4Fe-4S</keyword>
<feature type="binding site" evidence="5">
    <location>
        <position position="265"/>
    </location>
    <ligand>
        <name>dimethylallyl diphosphate</name>
        <dbReference type="ChEBI" id="CHEBI:57623"/>
    </ligand>
</feature>
<dbReference type="CDD" id="cd05688">
    <property type="entry name" value="S1_RPS1_repeat_ec3"/>
    <property type="match status" value="1"/>
</dbReference>
<feature type="binding site" evidence="5">
    <location>
        <position position="127"/>
    </location>
    <ligand>
        <name>isopentenyl diphosphate</name>
        <dbReference type="ChEBI" id="CHEBI:128769"/>
    </ligand>
</feature>
<keyword evidence="3 5" id="KW-0408">Iron</keyword>
<feature type="binding site" evidence="5">
    <location>
        <position position="127"/>
    </location>
    <ligand>
        <name>(2E)-4-hydroxy-3-methylbut-2-enyl diphosphate</name>
        <dbReference type="ChEBI" id="CHEBI:128753"/>
    </ligand>
</feature>
<dbReference type="CDD" id="cd05687">
    <property type="entry name" value="S1_RPS1_repeat_ec1_hs1"/>
    <property type="match status" value="1"/>
</dbReference>
<comment type="catalytic activity">
    <reaction evidence="5">
        <text>dimethylallyl diphosphate + 2 oxidized [2Fe-2S]-[ferredoxin] + H2O = (2E)-4-hydroxy-3-methylbut-2-enyl diphosphate + 2 reduced [2Fe-2S]-[ferredoxin] + 2 H(+)</text>
        <dbReference type="Rhea" id="RHEA:24825"/>
        <dbReference type="Rhea" id="RHEA-COMP:10000"/>
        <dbReference type="Rhea" id="RHEA-COMP:10001"/>
        <dbReference type="ChEBI" id="CHEBI:15377"/>
        <dbReference type="ChEBI" id="CHEBI:15378"/>
        <dbReference type="ChEBI" id="CHEBI:33737"/>
        <dbReference type="ChEBI" id="CHEBI:33738"/>
        <dbReference type="ChEBI" id="CHEBI:57623"/>
        <dbReference type="ChEBI" id="CHEBI:128753"/>
        <dbReference type="EC" id="1.17.7.4"/>
    </reaction>
</comment>
<protein>
    <recommendedName>
        <fullName evidence="5">4-hydroxy-3-methylbut-2-enyl diphosphate reductase</fullName>
        <shortName evidence="5">HMBPP reductase</shortName>
        <ecNumber evidence="5">1.17.7.4</ecNumber>
    </recommendedName>
</protein>
<comment type="caution">
    <text evidence="7">The sequence shown here is derived from an EMBL/GenBank/DDBJ whole genome shotgun (WGS) entry which is preliminary data.</text>
</comment>
<dbReference type="SMART" id="SM00316">
    <property type="entry name" value="S1"/>
    <property type="match status" value="4"/>
</dbReference>
<feature type="binding site" evidence="5">
    <location>
        <position position="77"/>
    </location>
    <ligand>
        <name>isopentenyl diphosphate</name>
        <dbReference type="ChEBI" id="CHEBI:128769"/>
    </ligand>
</feature>
<feature type="binding site" evidence="5">
    <location>
        <position position="220"/>
    </location>
    <ligand>
        <name>dimethylallyl diphosphate</name>
        <dbReference type="ChEBI" id="CHEBI:57623"/>
    </ligand>
</feature>
<dbReference type="InterPro" id="IPR003451">
    <property type="entry name" value="LytB/IspH"/>
</dbReference>
<evidence type="ECO:0000256" key="1">
    <source>
        <dbReference type="ARBA" id="ARBA00022485"/>
    </source>
</evidence>
<comment type="pathway">
    <text evidence="5">Isoprenoid biosynthesis; dimethylallyl diphosphate biosynthesis; dimethylallyl diphosphate from (2E)-4-hydroxy-3-methylbutenyl diphosphate: step 1/1.</text>
</comment>
<feature type="binding site" evidence="5">
    <location>
        <position position="265"/>
    </location>
    <ligand>
        <name>isopentenyl diphosphate</name>
        <dbReference type="ChEBI" id="CHEBI:128769"/>
    </ligand>
</feature>
<feature type="binding site" evidence="5">
    <location>
        <position position="13"/>
    </location>
    <ligand>
        <name>[4Fe-4S] cluster</name>
        <dbReference type="ChEBI" id="CHEBI:49883"/>
    </ligand>
</feature>
<proteinExistence type="inferred from homology"/>
<dbReference type="GO" id="GO:0005840">
    <property type="term" value="C:ribosome"/>
    <property type="evidence" value="ECO:0007669"/>
    <property type="project" value="UniProtKB-KW"/>
</dbReference>
<keyword evidence="5 7" id="KW-0560">Oxidoreductase</keyword>
<keyword evidence="8" id="KW-1185">Reference proteome</keyword>
<comment type="function">
    <text evidence="5">Catalyzes the conversion of 1-hydroxy-2-methyl-2-(E)-butenyl 4-diphosphate (HMBPP) into a mixture of isopentenyl diphosphate (IPP) and dimethylallyl diphosphate (DMAPP). Acts in the terminal step of the DOXP/MEP pathway for isoprenoid precursor biosynthesis.</text>
</comment>
<gene>
    <name evidence="5" type="primary">ispH</name>
    <name evidence="7" type="ORF">ACJDT4_13725</name>
</gene>
<comment type="similarity">
    <text evidence="5">Belongs to the IspH family.</text>
</comment>
<dbReference type="PRINTS" id="PR00681">
    <property type="entry name" value="RIBOSOMALS1"/>
</dbReference>
<feature type="binding site" evidence="5">
    <location>
        <position position="191"/>
    </location>
    <ligand>
        <name>[4Fe-4S] cluster</name>
        <dbReference type="ChEBI" id="CHEBI:49883"/>
    </ligand>
</feature>
<dbReference type="CDD" id="cd13944">
    <property type="entry name" value="lytB_ispH"/>
    <property type="match status" value="1"/>
</dbReference>
<feature type="binding site" evidence="5">
    <location>
        <position position="77"/>
    </location>
    <ligand>
        <name>(2E)-4-hydroxy-3-methylbut-2-enyl diphosphate</name>
        <dbReference type="ChEBI" id="CHEBI:128753"/>
    </ligand>
</feature>
<dbReference type="NCBIfam" id="TIGR00216">
    <property type="entry name" value="ispH_lytB"/>
    <property type="match status" value="1"/>
</dbReference>
<evidence type="ECO:0000259" key="6">
    <source>
        <dbReference type="PROSITE" id="PS50126"/>
    </source>
</evidence>
<keyword evidence="7" id="KW-0689">Ribosomal protein</keyword>
<feature type="binding site" evidence="5">
    <location>
        <position position="77"/>
    </location>
    <ligand>
        <name>dimethylallyl diphosphate</name>
        <dbReference type="ChEBI" id="CHEBI:57623"/>
    </ligand>
</feature>
<dbReference type="Gene3D" id="3.40.50.11270">
    <property type="match status" value="1"/>
</dbReference>
<dbReference type="Pfam" id="PF00575">
    <property type="entry name" value="S1"/>
    <property type="match status" value="3"/>
</dbReference>
<keyword evidence="2 5" id="KW-0479">Metal-binding</keyword>
<reference evidence="7 8" key="1">
    <citation type="submission" date="2024-11" db="EMBL/GenBank/DDBJ databases">
        <authorList>
            <person name="Heng Y.C."/>
            <person name="Lim A.C.H."/>
            <person name="Lee J.K.Y."/>
            <person name="Kittelmann S."/>
        </authorList>
    </citation>
    <scope>NUCLEOTIDE SEQUENCE [LARGE SCALE GENOMIC DNA]</scope>
    <source>
        <strain evidence="7 8">WILCCON 0114</strain>
    </source>
</reference>
<feature type="binding site" evidence="5">
    <location>
        <position position="219"/>
    </location>
    <ligand>
        <name>isopentenyl diphosphate</name>
        <dbReference type="ChEBI" id="CHEBI:128769"/>
    </ligand>
</feature>
<evidence type="ECO:0000313" key="8">
    <source>
        <dbReference type="Proteomes" id="UP001623592"/>
    </source>
</evidence>
<feature type="binding site" evidence="5">
    <location>
        <position position="42"/>
    </location>
    <ligand>
        <name>dimethylallyl diphosphate</name>
        <dbReference type="ChEBI" id="CHEBI:57623"/>
    </ligand>
</feature>
<dbReference type="Pfam" id="PF02401">
    <property type="entry name" value="LYTB"/>
    <property type="match status" value="1"/>
</dbReference>
<feature type="binding site" evidence="5">
    <location>
        <position position="265"/>
    </location>
    <ligand>
        <name>(2E)-4-hydroxy-3-methylbut-2-enyl diphosphate</name>
        <dbReference type="ChEBI" id="CHEBI:128753"/>
    </ligand>
</feature>
<name>A0ABW8THG8_9CLOT</name>
<feature type="binding site" evidence="5">
    <location>
        <position position="99"/>
    </location>
    <ligand>
        <name>[4Fe-4S] cluster</name>
        <dbReference type="ChEBI" id="CHEBI:49883"/>
    </ligand>
</feature>
<dbReference type="NCBIfam" id="NF002187">
    <property type="entry name" value="PRK01045.1-1"/>
    <property type="match status" value="1"/>
</dbReference>
<feature type="active site" description="Proton donor" evidence="5">
    <location>
        <position position="129"/>
    </location>
</feature>
<feature type="binding site" evidence="5">
    <location>
        <position position="219"/>
    </location>
    <ligand>
        <name>dimethylallyl diphosphate</name>
        <dbReference type="ChEBI" id="CHEBI:57623"/>
    </ligand>
</feature>
<dbReference type="PROSITE" id="PS50126">
    <property type="entry name" value="S1"/>
    <property type="match status" value="3"/>
</dbReference>
<dbReference type="InterPro" id="IPR035104">
    <property type="entry name" value="Ribosomal_protein_S1-like"/>
</dbReference>
<feature type="binding site" evidence="5">
    <location>
        <position position="42"/>
    </location>
    <ligand>
        <name>(2E)-4-hydroxy-3-methylbut-2-enyl diphosphate</name>
        <dbReference type="ChEBI" id="CHEBI:128753"/>
    </ligand>
</feature>
<dbReference type="NCBIfam" id="NF000907">
    <property type="entry name" value="PRK00087.1"/>
    <property type="match status" value="1"/>
</dbReference>
<dbReference type="HAMAP" id="MF_00191">
    <property type="entry name" value="IspH"/>
    <property type="match status" value="1"/>
</dbReference>
<dbReference type="PANTHER" id="PTHR30426:SF0">
    <property type="entry name" value="4-HYDROXY-3-METHYLBUT-2-ENYL DIPHOSPHATE REDUCTASE"/>
    <property type="match status" value="1"/>
</dbReference>
<keyword evidence="4 5" id="KW-0411">Iron-sulfur</keyword>
<evidence type="ECO:0000256" key="5">
    <source>
        <dbReference type="HAMAP-Rule" id="MF_00191"/>
    </source>
</evidence>
<sequence>MREIIFAEKSGFCFGVKRAVETALEARKKYNRKIYTLGSLIHNNDAVNYLKNKGIYPVEVKDLDSLSQDDVIIIRSHGVPKDTLELLNSKGITVVDATCPFVSNIHEKVKKYNELNYDIVIVGDEKHPEVIGINGWCDNRAQVSKDGDNIKSLKSKVCIVSQTTEKLSNLQQVVSKVVKMSKEIAVFNTICSATSENQKAAYELSKEVDCMVVIGGKQSSNTRKLYEICKSNCNATIHVENSGEIPDEIIKNKNYLKIGVTAGASTPDWIIEEAINKMSENNIVTEASNEMADAMKFIAENESEIYVGAHVSGEIIQVSEKELFLNIGYKRDGIIPKNETESSNQSLKDIYKVGDSISAKVIKLKDDDNYVVLSVKEIQREEGYKEIKDAFESKTKLNVKVKEAVNGGIIALYKGIRVFIPASHIELFHVENLDQYIGKDFEVEIIEYSTKKRQSKIVGSRREILKKEKEVKEEAIWSKLEQGQTVEGEVKRLTDFGAFVDIEGVDGLLHVSEISWGRVNKPADALKIGDKIKVYILSIDKENKKLSLSMKKLVEDPWNNIEEKYPAGSVVLGKVVRFANFGAFVELEPGVDGLVHISEISHKRIAKPSEVLTIGEEVKAKIIDVNGESKKIGLSIREVEE</sequence>
<dbReference type="EMBL" id="JBJIAA010000011">
    <property type="protein sequence ID" value="MFL0251475.1"/>
    <property type="molecule type" value="Genomic_DNA"/>
</dbReference>
<dbReference type="InterPro" id="IPR003029">
    <property type="entry name" value="S1_domain"/>
</dbReference>
<feature type="domain" description="S1 motif" evidence="6">
    <location>
        <begin position="483"/>
        <end position="551"/>
    </location>
</feature>
<feature type="binding site" evidence="5">
    <location>
        <position position="219"/>
    </location>
    <ligand>
        <name>(2E)-4-hydroxy-3-methylbut-2-enyl diphosphate</name>
        <dbReference type="ChEBI" id="CHEBI:128753"/>
    </ligand>
</feature>
<dbReference type="CDD" id="cd04465">
    <property type="entry name" value="S1_RPS1_repeat_ec2_hs2"/>
    <property type="match status" value="1"/>
</dbReference>
<dbReference type="InterPro" id="IPR012340">
    <property type="entry name" value="NA-bd_OB-fold"/>
</dbReference>
<dbReference type="EC" id="1.17.7.4" evidence="5"/>
<feature type="binding site" evidence="5">
    <location>
        <position position="221"/>
    </location>
    <ligand>
        <name>(2E)-4-hydroxy-3-methylbut-2-enyl diphosphate</name>
        <dbReference type="ChEBI" id="CHEBI:128753"/>
    </ligand>
</feature>
<feature type="domain" description="S1 motif" evidence="6">
    <location>
        <begin position="568"/>
        <end position="637"/>
    </location>
</feature>
<evidence type="ECO:0000256" key="2">
    <source>
        <dbReference type="ARBA" id="ARBA00022723"/>
    </source>
</evidence>
<feature type="binding site" evidence="5">
    <location>
        <position position="220"/>
    </location>
    <ligand>
        <name>(2E)-4-hydroxy-3-methylbut-2-enyl diphosphate</name>
        <dbReference type="ChEBI" id="CHEBI:128753"/>
    </ligand>
</feature>
<feature type="binding site" evidence="5">
    <location>
        <position position="163"/>
    </location>
    <ligand>
        <name>(2E)-4-hydroxy-3-methylbut-2-enyl diphosphate</name>
        <dbReference type="ChEBI" id="CHEBI:128753"/>
    </ligand>
</feature>
<accession>A0ABW8THG8</accession>
<dbReference type="SUPFAM" id="SSF50249">
    <property type="entry name" value="Nucleic acid-binding proteins"/>
    <property type="match status" value="3"/>
</dbReference>
<feature type="binding site" evidence="5">
    <location>
        <position position="221"/>
    </location>
    <ligand>
        <name>isopentenyl diphosphate</name>
        <dbReference type="ChEBI" id="CHEBI:128769"/>
    </ligand>
</feature>
<feature type="binding site" evidence="5">
    <location>
        <position position="42"/>
    </location>
    <ligand>
        <name>isopentenyl diphosphate</name>
        <dbReference type="ChEBI" id="CHEBI:128769"/>
    </ligand>
</feature>
<feature type="domain" description="S1 motif" evidence="6">
    <location>
        <begin position="308"/>
        <end position="376"/>
    </location>
</feature>
<comment type="pathway">
    <text evidence="5">Isoprenoid biosynthesis; isopentenyl diphosphate biosynthesis via DXP pathway; isopentenyl diphosphate from 1-deoxy-D-xylulose 5-phosphate: step 6/6.</text>
</comment>
<evidence type="ECO:0000313" key="7">
    <source>
        <dbReference type="EMBL" id="MFL0251475.1"/>
    </source>
</evidence>
<feature type="binding site" evidence="5">
    <location>
        <position position="221"/>
    </location>
    <ligand>
        <name>dimethylallyl diphosphate</name>
        <dbReference type="ChEBI" id="CHEBI:57623"/>
    </ligand>
</feature>
<comment type="cofactor">
    <cofactor evidence="5">
        <name>[4Fe-4S] cluster</name>
        <dbReference type="ChEBI" id="CHEBI:49883"/>
    </cofactor>
    <text evidence="5">Binds 1 [4Fe-4S] cluster per subunit.</text>
</comment>
<dbReference type="PANTHER" id="PTHR30426">
    <property type="entry name" value="4-HYDROXY-3-METHYLBUT-2-ENYL DIPHOSPHATE REDUCTASE"/>
    <property type="match status" value="1"/>
</dbReference>
<evidence type="ECO:0000256" key="4">
    <source>
        <dbReference type="ARBA" id="ARBA00023014"/>
    </source>
</evidence>
<dbReference type="NCBIfam" id="NF005208">
    <property type="entry name" value="PRK06676.1"/>
    <property type="match status" value="1"/>
</dbReference>
<dbReference type="RefSeq" id="WP_406788132.1">
    <property type="nucleotide sequence ID" value="NZ_JBJIAA010000011.1"/>
</dbReference>